<reference evidence="1 2" key="1">
    <citation type="submission" date="2023-09" db="EMBL/GenBank/DDBJ databases">
        <title>Nesidiocoris tenuis whole genome shotgun sequence.</title>
        <authorList>
            <person name="Shibata T."/>
            <person name="Shimoda M."/>
            <person name="Kobayashi T."/>
            <person name="Uehara T."/>
        </authorList>
    </citation>
    <scope>NUCLEOTIDE SEQUENCE [LARGE SCALE GENOMIC DNA]</scope>
    <source>
        <strain evidence="1 2">Japan</strain>
    </source>
</reference>
<evidence type="ECO:0000313" key="2">
    <source>
        <dbReference type="Proteomes" id="UP001307889"/>
    </source>
</evidence>
<proteinExistence type="predicted"/>
<dbReference type="Proteomes" id="UP001307889">
    <property type="component" value="Chromosome 4"/>
</dbReference>
<accession>A0ABN7ASR1</accession>
<protein>
    <submittedName>
        <fullName evidence="1">Uncharacterized protein</fullName>
    </submittedName>
</protein>
<organism evidence="1 2">
    <name type="scientific">Nesidiocoris tenuis</name>
    <dbReference type="NCBI Taxonomy" id="355587"/>
    <lineage>
        <taxon>Eukaryota</taxon>
        <taxon>Metazoa</taxon>
        <taxon>Ecdysozoa</taxon>
        <taxon>Arthropoda</taxon>
        <taxon>Hexapoda</taxon>
        <taxon>Insecta</taxon>
        <taxon>Pterygota</taxon>
        <taxon>Neoptera</taxon>
        <taxon>Paraneoptera</taxon>
        <taxon>Hemiptera</taxon>
        <taxon>Heteroptera</taxon>
        <taxon>Panheteroptera</taxon>
        <taxon>Cimicomorpha</taxon>
        <taxon>Miridae</taxon>
        <taxon>Dicyphina</taxon>
        <taxon>Nesidiocoris</taxon>
    </lineage>
</organism>
<gene>
    <name evidence="1" type="ORF">NTJ_06785</name>
</gene>
<name>A0ABN7ASR1_9HEMI</name>
<sequence length="99" mass="10566">MPLIRQHDSHHLSTPGEHLVDIYQIRISAVTRSADKREKPRILKGVLANGTGAIYLQAAAASDASAPAARMCNAYAPLLTLNAKNPPSGSSQFEFVGRG</sequence>
<keyword evidence="2" id="KW-1185">Reference proteome</keyword>
<evidence type="ECO:0000313" key="1">
    <source>
        <dbReference type="EMBL" id="BES93975.1"/>
    </source>
</evidence>
<dbReference type="EMBL" id="AP028912">
    <property type="protein sequence ID" value="BES93975.1"/>
    <property type="molecule type" value="Genomic_DNA"/>
</dbReference>